<reference evidence="1" key="3">
    <citation type="submission" date="2010-09" db="EMBL/GenBank/DDBJ databases">
        <title>Annotation of Gaeumannomyces graminis var. tritici R3-111a-1.</title>
        <authorList>
            <consortium name="The Broad Institute Genome Sequencing Platform"/>
            <person name="Ma L.-J."/>
            <person name="Dead R."/>
            <person name="Young S.K."/>
            <person name="Zeng Q."/>
            <person name="Gargeya S."/>
            <person name="Fitzgerald M."/>
            <person name="Haas B."/>
            <person name="Abouelleil A."/>
            <person name="Alvarado L."/>
            <person name="Arachchi H.M."/>
            <person name="Berlin A."/>
            <person name="Brown A."/>
            <person name="Chapman S.B."/>
            <person name="Chen Z."/>
            <person name="Dunbar C."/>
            <person name="Freedman E."/>
            <person name="Gearin G."/>
            <person name="Gellesch M."/>
            <person name="Goldberg J."/>
            <person name="Griggs A."/>
            <person name="Gujja S."/>
            <person name="Heiman D."/>
            <person name="Howarth C."/>
            <person name="Larson L."/>
            <person name="Lui A."/>
            <person name="MacDonald P.J.P."/>
            <person name="Mehta T."/>
            <person name="Montmayeur A."/>
            <person name="Murphy C."/>
            <person name="Neiman D."/>
            <person name="Pearson M."/>
            <person name="Priest M."/>
            <person name="Roberts A."/>
            <person name="Saif S."/>
            <person name="Shea T."/>
            <person name="Shenoy N."/>
            <person name="Sisk P."/>
            <person name="Stolte C."/>
            <person name="Sykes S."/>
            <person name="Yandava C."/>
            <person name="Wortman J."/>
            <person name="Nusbaum C."/>
            <person name="Birren B."/>
        </authorList>
    </citation>
    <scope>NUCLEOTIDE SEQUENCE</scope>
    <source>
        <strain evidence="1">R3-111a-1</strain>
    </source>
</reference>
<protein>
    <submittedName>
        <fullName evidence="1 2">Uncharacterized protein</fullName>
    </submittedName>
</protein>
<reference evidence="1" key="2">
    <citation type="submission" date="2010-07" db="EMBL/GenBank/DDBJ databases">
        <authorList>
            <consortium name="The Broad Institute Genome Sequencing Platform"/>
            <consortium name="Broad Institute Genome Sequencing Center for Infectious Disease"/>
            <person name="Ma L.-J."/>
            <person name="Dead R."/>
            <person name="Young S."/>
            <person name="Zeng Q."/>
            <person name="Koehrsen M."/>
            <person name="Alvarado L."/>
            <person name="Berlin A."/>
            <person name="Chapman S.B."/>
            <person name="Chen Z."/>
            <person name="Freedman E."/>
            <person name="Gellesch M."/>
            <person name="Goldberg J."/>
            <person name="Griggs A."/>
            <person name="Gujja S."/>
            <person name="Heilman E.R."/>
            <person name="Heiman D."/>
            <person name="Hepburn T."/>
            <person name="Howarth C."/>
            <person name="Jen D."/>
            <person name="Larson L."/>
            <person name="Mehta T."/>
            <person name="Neiman D."/>
            <person name="Pearson M."/>
            <person name="Roberts A."/>
            <person name="Saif S."/>
            <person name="Shea T."/>
            <person name="Shenoy N."/>
            <person name="Sisk P."/>
            <person name="Stolte C."/>
            <person name="Sykes S."/>
            <person name="Walk T."/>
            <person name="White J."/>
            <person name="Yandava C."/>
            <person name="Haas B."/>
            <person name="Nusbaum C."/>
            <person name="Birren B."/>
        </authorList>
    </citation>
    <scope>NUCLEOTIDE SEQUENCE</scope>
    <source>
        <strain evidence="1">R3-111a-1</strain>
    </source>
</reference>
<evidence type="ECO:0000313" key="3">
    <source>
        <dbReference type="Proteomes" id="UP000006039"/>
    </source>
</evidence>
<dbReference type="AlphaFoldDB" id="J3P8N1"/>
<accession>J3P8N1</accession>
<sequence>MAGQVHVNSLFGLEFDVWRQDAALLEDRGPTSQDIRGSVSGKSMMPCFDHSIPHKVEPGRNELGIFAFGPLVVVLSNPARTDEPRDLVGPDGARVAFGEQSIGHIFNTRRPRRECARIQLEYFYRTATHSAITHVCEIDPVRTRSNPGDELRKTVELAAIRADYNPKAVPRSLFYLPQRMARRVVWHRQKRALPAEDGDKRVAGDAEGVESMMCE</sequence>
<name>J3P8N1_GAET3</name>
<reference evidence="3" key="1">
    <citation type="submission" date="2010-07" db="EMBL/GenBank/DDBJ databases">
        <title>The genome sequence of Gaeumannomyces graminis var. tritici strain R3-111a-1.</title>
        <authorList>
            <consortium name="The Broad Institute Genome Sequencing Platform"/>
            <person name="Ma L.-J."/>
            <person name="Dead R."/>
            <person name="Young S."/>
            <person name="Zeng Q."/>
            <person name="Koehrsen M."/>
            <person name="Alvarado L."/>
            <person name="Berlin A."/>
            <person name="Chapman S.B."/>
            <person name="Chen Z."/>
            <person name="Freedman E."/>
            <person name="Gellesch M."/>
            <person name="Goldberg J."/>
            <person name="Griggs A."/>
            <person name="Gujja S."/>
            <person name="Heilman E.R."/>
            <person name="Heiman D."/>
            <person name="Hepburn T."/>
            <person name="Howarth C."/>
            <person name="Jen D."/>
            <person name="Larson L."/>
            <person name="Mehta T."/>
            <person name="Neiman D."/>
            <person name="Pearson M."/>
            <person name="Roberts A."/>
            <person name="Saif S."/>
            <person name="Shea T."/>
            <person name="Shenoy N."/>
            <person name="Sisk P."/>
            <person name="Stolte C."/>
            <person name="Sykes S."/>
            <person name="Walk T."/>
            <person name="White J."/>
            <person name="Yandava C."/>
            <person name="Haas B."/>
            <person name="Nusbaum C."/>
            <person name="Birren B."/>
        </authorList>
    </citation>
    <scope>NUCLEOTIDE SEQUENCE [LARGE SCALE GENOMIC DNA]</scope>
    <source>
        <strain evidence="3">R3-111a-1</strain>
    </source>
</reference>
<dbReference type="RefSeq" id="XP_009225989.1">
    <property type="nucleotide sequence ID" value="XM_009227725.1"/>
</dbReference>
<proteinExistence type="predicted"/>
<reference evidence="2" key="4">
    <citation type="journal article" date="2015" name="G3 (Bethesda)">
        <title>Genome sequences of three phytopathogenic species of the Magnaporthaceae family of fungi.</title>
        <authorList>
            <person name="Okagaki L.H."/>
            <person name="Nunes C.C."/>
            <person name="Sailsbery J."/>
            <person name="Clay B."/>
            <person name="Brown D."/>
            <person name="John T."/>
            <person name="Oh Y."/>
            <person name="Young N."/>
            <person name="Fitzgerald M."/>
            <person name="Haas B.J."/>
            <person name="Zeng Q."/>
            <person name="Young S."/>
            <person name="Adiconis X."/>
            <person name="Fan L."/>
            <person name="Levin J.Z."/>
            <person name="Mitchell T.K."/>
            <person name="Okubara P.A."/>
            <person name="Farman M.L."/>
            <person name="Kohn L.M."/>
            <person name="Birren B."/>
            <person name="Ma L.-J."/>
            <person name="Dean R.A."/>
        </authorList>
    </citation>
    <scope>NUCLEOTIDE SEQUENCE</scope>
    <source>
        <strain evidence="2">R3-111a-1</strain>
    </source>
</reference>
<evidence type="ECO:0000313" key="2">
    <source>
        <dbReference type="EnsemblFungi" id="EJT73015"/>
    </source>
</evidence>
<keyword evidence="3" id="KW-1185">Reference proteome</keyword>
<dbReference type="Proteomes" id="UP000006039">
    <property type="component" value="Unassembled WGS sequence"/>
</dbReference>
<dbReference type="EnsemblFungi" id="EJT73015">
    <property type="protein sequence ID" value="EJT73015"/>
    <property type="gene ID" value="GGTG_09866"/>
</dbReference>
<dbReference type="OrthoDB" id="2149705at2759"/>
<reference evidence="2" key="5">
    <citation type="submission" date="2018-04" db="UniProtKB">
        <authorList>
            <consortium name="EnsemblFungi"/>
        </authorList>
    </citation>
    <scope>IDENTIFICATION</scope>
    <source>
        <strain evidence="2">R3-111a-1</strain>
    </source>
</reference>
<gene>
    <name evidence="2" type="primary">20350324</name>
    <name evidence="1" type="ORF">GGTG_09866</name>
</gene>
<dbReference type="GeneID" id="20350324"/>
<dbReference type="VEuPathDB" id="FungiDB:GGTG_09866"/>
<evidence type="ECO:0000313" key="1">
    <source>
        <dbReference type="EMBL" id="EJT73015.1"/>
    </source>
</evidence>
<organism evidence="1">
    <name type="scientific">Gaeumannomyces tritici (strain R3-111a-1)</name>
    <name type="common">Wheat and barley take-all root rot fungus</name>
    <name type="synonym">Gaeumannomyces graminis var. tritici</name>
    <dbReference type="NCBI Taxonomy" id="644352"/>
    <lineage>
        <taxon>Eukaryota</taxon>
        <taxon>Fungi</taxon>
        <taxon>Dikarya</taxon>
        <taxon>Ascomycota</taxon>
        <taxon>Pezizomycotina</taxon>
        <taxon>Sordariomycetes</taxon>
        <taxon>Sordariomycetidae</taxon>
        <taxon>Magnaporthales</taxon>
        <taxon>Magnaporthaceae</taxon>
        <taxon>Gaeumannomyces</taxon>
    </lineage>
</organism>
<dbReference type="HOGENOM" id="CLU_1283332_0_0_1"/>
<dbReference type="EMBL" id="GL385399">
    <property type="protein sequence ID" value="EJT73015.1"/>
    <property type="molecule type" value="Genomic_DNA"/>
</dbReference>